<protein>
    <recommendedName>
        <fullName evidence="9">2-deoxy-scyllo-inosamine dehydrogenase</fullName>
        <ecNumber evidence="8">1.1.1.329</ecNumber>
    </recommendedName>
</protein>
<dbReference type="SUPFAM" id="SSF51735">
    <property type="entry name" value="NAD(P)-binding Rossmann-fold domains"/>
    <property type="match status" value="1"/>
</dbReference>
<keyword evidence="4" id="KW-0560">Oxidoreductase</keyword>
<comment type="catalytic activity">
    <reaction evidence="11">
        <text>2-deoxy-scyllo-inosamine + NADP(+) = 3-amino-2,3-dideoxy-scyllo-inosose + NADPH + H(+)</text>
        <dbReference type="Rhea" id="RHEA:33879"/>
        <dbReference type="ChEBI" id="CHEBI:15378"/>
        <dbReference type="ChEBI" id="CHEBI:57783"/>
        <dbReference type="ChEBI" id="CHEBI:58349"/>
        <dbReference type="ChEBI" id="CHEBI:65002"/>
        <dbReference type="ChEBI" id="CHEBI:65003"/>
        <dbReference type="EC" id="1.1.1.329"/>
    </reaction>
</comment>
<comment type="cofactor">
    <cofactor evidence="1 12">
        <name>Zn(2+)</name>
        <dbReference type="ChEBI" id="CHEBI:29105"/>
    </cofactor>
</comment>
<dbReference type="GO" id="GO:0016491">
    <property type="term" value="F:oxidoreductase activity"/>
    <property type="evidence" value="ECO:0007669"/>
    <property type="project" value="UniProtKB-KW"/>
</dbReference>
<dbReference type="Proteomes" id="UP001142400">
    <property type="component" value="Unassembled WGS sequence"/>
</dbReference>
<dbReference type="InterPro" id="IPR002328">
    <property type="entry name" value="ADH_Zn_CS"/>
</dbReference>
<dbReference type="InterPro" id="IPR013154">
    <property type="entry name" value="ADH-like_N"/>
</dbReference>
<evidence type="ECO:0000256" key="12">
    <source>
        <dbReference type="RuleBase" id="RU361277"/>
    </source>
</evidence>
<evidence type="ECO:0000256" key="1">
    <source>
        <dbReference type="ARBA" id="ARBA00001947"/>
    </source>
</evidence>
<dbReference type="Pfam" id="PF01494">
    <property type="entry name" value="FAD_binding_3"/>
    <property type="match status" value="1"/>
</dbReference>
<evidence type="ECO:0000256" key="6">
    <source>
        <dbReference type="ARBA" id="ARBA00037908"/>
    </source>
</evidence>
<dbReference type="InterPro" id="IPR050129">
    <property type="entry name" value="Zn_alcohol_dh"/>
</dbReference>
<evidence type="ECO:0000256" key="3">
    <source>
        <dbReference type="ARBA" id="ARBA00022833"/>
    </source>
</evidence>
<evidence type="ECO:0000313" key="15">
    <source>
        <dbReference type="Proteomes" id="UP001142400"/>
    </source>
</evidence>
<comment type="caution">
    <text evidence="14">The sequence shown here is derived from an EMBL/GenBank/DDBJ whole genome shotgun (WGS) entry which is preliminary data.</text>
</comment>
<comment type="similarity">
    <text evidence="7">Belongs to the zinc-containing alcohol dehydrogenase family. DOIA dehydrogenase subfamily.</text>
</comment>
<dbReference type="AlphaFoldDB" id="A0A9X2M3K8"/>
<evidence type="ECO:0000256" key="9">
    <source>
        <dbReference type="ARBA" id="ARBA00039387"/>
    </source>
</evidence>
<evidence type="ECO:0000256" key="7">
    <source>
        <dbReference type="ARBA" id="ARBA00038004"/>
    </source>
</evidence>
<proteinExistence type="inferred from homology"/>
<accession>A0A9X2M3K8</accession>
<feature type="domain" description="Enoyl reductase (ER)" evidence="13">
    <location>
        <begin position="2"/>
        <end position="339"/>
    </location>
</feature>
<dbReference type="Pfam" id="PF08240">
    <property type="entry name" value="ADH_N"/>
    <property type="match status" value="1"/>
</dbReference>
<keyword evidence="3 12" id="KW-0862">Zinc</keyword>
<reference evidence="14" key="1">
    <citation type="submission" date="2022-06" db="EMBL/GenBank/DDBJ databases">
        <title>WGS of actinobacteria.</title>
        <authorList>
            <person name="Thawai C."/>
        </authorList>
    </citation>
    <scope>NUCLEOTIDE SEQUENCE</scope>
    <source>
        <strain evidence="14">DSM 42010</strain>
    </source>
</reference>
<comment type="pathway">
    <text evidence="6">Metabolic intermediate biosynthesis; 2-deoxystreptamine biosynthesis; 2-deoxystreptamine from D-glucose 6-phosphate: step 3/4.</text>
</comment>
<evidence type="ECO:0000256" key="8">
    <source>
        <dbReference type="ARBA" id="ARBA00039102"/>
    </source>
</evidence>
<dbReference type="PANTHER" id="PTHR43401">
    <property type="entry name" value="L-THREONINE 3-DEHYDROGENASE"/>
    <property type="match status" value="1"/>
</dbReference>
<dbReference type="Gene3D" id="3.40.50.720">
    <property type="entry name" value="NAD(P)-binding Rossmann-like Domain"/>
    <property type="match status" value="1"/>
</dbReference>
<dbReference type="PANTHER" id="PTHR43401:SF2">
    <property type="entry name" value="L-THREONINE 3-DEHYDROGENASE"/>
    <property type="match status" value="1"/>
</dbReference>
<dbReference type="InterPro" id="IPR011032">
    <property type="entry name" value="GroES-like_sf"/>
</dbReference>
<name>A0A9X2M3K8_STRMQ</name>
<evidence type="ECO:0000313" key="14">
    <source>
        <dbReference type="EMBL" id="MCQ8834783.1"/>
    </source>
</evidence>
<evidence type="ECO:0000259" key="13">
    <source>
        <dbReference type="SMART" id="SM00829"/>
    </source>
</evidence>
<dbReference type="GO" id="GO:0071949">
    <property type="term" value="F:FAD binding"/>
    <property type="evidence" value="ECO:0007669"/>
    <property type="project" value="InterPro"/>
</dbReference>
<comment type="function">
    <text evidence="5">Catalyzes the oxidation of 2-deoxy-scyllo-inosamine (DOIA) with NAD(+) or NADP(+), forming 3-amino-2,3-dideoxy-scyllo-inosose (amino-DOI).</text>
</comment>
<keyword evidence="2 12" id="KW-0479">Metal-binding</keyword>
<evidence type="ECO:0000256" key="11">
    <source>
        <dbReference type="ARBA" id="ARBA00049085"/>
    </source>
</evidence>
<evidence type="ECO:0000256" key="4">
    <source>
        <dbReference type="ARBA" id="ARBA00023002"/>
    </source>
</evidence>
<evidence type="ECO:0000256" key="5">
    <source>
        <dbReference type="ARBA" id="ARBA00037678"/>
    </source>
</evidence>
<evidence type="ECO:0000256" key="2">
    <source>
        <dbReference type="ARBA" id="ARBA00022723"/>
    </source>
</evidence>
<dbReference type="SMART" id="SM00829">
    <property type="entry name" value="PKS_ER"/>
    <property type="match status" value="1"/>
</dbReference>
<sequence>MREIQALVLESGKPVLRTRSAPRAHHPDDVVVRVAATGICGTDRGIVLGEFPALEGVVLGHEAVGVVETVGSAVTRLRPGDRVVVNPTYHCGRCRPCRRGMAAHCTAKDGREIGVDRDGTMAGAVVVPKGFALPLPDSMSFRRAAVVEPLACVLTNVEAAAPRPDDRVLVIGAGPIGTLCALVFAHRGARTVLLERDTTRAALARDILPDGVEVVGGPGPGSGPGPGHGPGLALPAGVLPHGPDVVVDTTGVLLEQALEIVASGGTVVVMGEREHARASVPLRPLVTRGVRVIGAGPYPPRLFEAALDLAADLPIDRIVTHTFPLAAYRDAFAALAAPLEPATAPAAYAAMKVLLVSDPDLAAR</sequence>
<dbReference type="Pfam" id="PF00107">
    <property type="entry name" value="ADH_zinc_N"/>
    <property type="match status" value="1"/>
</dbReference>
<organism evidence="14 15">
    <name type="scientific">Streptomyces malaysiensis subsp. samsunensis</name>
    <dbReference type="NCBI Taxonomy" id="459658"/>
    <lineage>
        <taxon>Bacteria</taxon>
        <taxon>Bacillati</taxon>
        <taxon>Actinomycetota</taxon>
        <taxon>Actinomycetes</taxon>
        <taxon>Kitasatosporales</taxon>
        <taxon>Streptomycetaceae</taxon>
        <taxon>Streptomyces</taxon>
        <taxon>Streptomyces violaceusniger group</taxon>
    </lineage>
</organism>
<dbReference type="InterPro" id="IPR020843">
    <property type="entry name" value="ER"/>
</dbReference>
<dbReference type="RefSeq" id="WP_257635031.1">
    <property type="nucleotide sequence ID" value="NZ_JANIIC010000063.1"/>
</dbReference>
<evidence type="ECO:0000256" key="10">
    <source>
        <dbReference type="ARBA" id="ARBA00048685"/>
    </source>
</evidence>
<dbReference type="EC" id="1.1.1.329" evidence="8"/>
<dbReference type="Gene3D" id="3.90.180.10">
    <property type="entry name" value="Medium-chain alcohol dehydrogenases, catalytic domain"/>
    <property type="match status" value="1"/>
</dbReference>
<dbReference type="EMBL" id="JANIIC010000063">
    <property type="protein sequence ID" value="MCQ8834783.1"/>
    <property type="molecule type" value="Genomic_DNA"/>
</dbReference>
<gene>
    <name evidence="14" type="ORF">NQU54_38430</name>
</gene>
<dbReference type="InterPro" id="IPR036291">
    <property type="entry name" value="NAD(P)-bd_dom_sf"/>
</dbReference>
<comment type="catalytic activity">
    <reaction evidence="10">
        <text>2-deoxy-scyllo-inosamine + NAD(+) = 3-amino-2,3-dideoxy-scyllo-inosose + NADH + H(+)</text>
        <dbReference type="Rhea" id="RHEA:33883"/>
        <dbReference type="ChEBI" id="CHEBI:15378"/>
        <dbReference type="ChEBI" id="CHEBI:57540"/>
        <dbReference type="ChEBI" id="CHEBI:57945"/>
        <dbReference type="ChEBI" id="CHEBI:65002"/>
        <dbReference type="ChEBI" id="CHEBI:65003"/>
        <dbReference type="EC" id="1.1.1.329"/>
    </reaction>
</comment>
<keyword evidence="15" id="KW-1185">Reference proteome</keyword>
<dbReference type="InterPro" id="IPR013149">
    <property type="entry name" value="ADH-like_C"/>
</dbReference>
<dbReference type="InterPro" id="IPR002938">
    <property type="entry name" value="FAD-bd"/>
</dbReference>
<dbReference type="PROSITE" id="PS00059">
    <property type="entry name" value="ADH_ZINC"/>
    <property type="match status" value="1"/>
</dbReference>
<dbReference type="SUPFAM" id="SSF50129">
    <property type="entry name" value="GroES-like"/>
    <property type="match status" value="1"/>
</dbReference>
<dbReference type="GO" id="GO:0008270">
    <property type="term" value="F:zinc ion binding"/>
    <property type="evidence" value="ECO:0007669"/>
    <property type="project" value="InterPro"/>
</dbReference>